<feature type="domain" description="FAT" evidence="19">
    <location>
        <begin position="1984"/>
        <end position="2589"/>
    </location>
</feature>
<dbReference type="Pfam" id="PF00454">
    <property type="entry name" value="PI3_PI4_kinase"/>
    <property type="match status" value="1"/>
</dbReference>
<dbReference type="SUPFAM" id="SSF48371">
    <property type="entry name" value="ARM repeat"/>
    <property type="match status" value="1"/>
</dbReference>
<keyword evidence="12 16" id="KW-0539">Nucleus</keyword>
<name>A0A165GC30_9APHY</name>
<dbReference type="Gene3D" id="1.10.1070.11">
    <property type="entry name" value="Phosphatidylinositol 3-/4-kinase, catalytic domain"/>
    <property type="match status" value="1"/>
</dbReference>
<evidence type="ECO:0000313" key="22">
    <source>
        <dbReference type="Proteomes" id="UP000076871"/>
    </source>
</evidence>
<dbReference type="GO" id="GO:0035556">
    <property type="term" value="P:intracellular signal transduction"/>
    <property type="evidence" value="ECO:0007669"/>
    <property type="project" value="UniProtKB-ARBA"/>
</dbReference>
<comment type="catalytic activity">
    <reaction evidence="14 16">
        <text>L-threonyl-[protein] + ATP = O-phospho-L-threonyl-[protein] + ADP + H(+)</text>
        <dbReference type="Rhea" id="RHEA:46608"/>
        <dbReference type="Rhea" id="RHEA-COMP:11060"/>
        <dbReference type="Rhea" id="RHEA-COMP:11605"/>
        <dbReference type="ChEBI" id="CHEBI:15378"/>
        <dbReference type="ChEBI" id="CHEBI:30013"/>
        <dbReference type="ChEBI" id="CHEBI:30616"/>
        <dbReference type="ChEBI" id="CHEBI:61977"/>
        <dbReference type="ChEBI" id="CHEBI:456216"/>
        <dbReference type="EC" id="2.7.11.1"/>
    </reaction>
</comment>
<dbReference type="OrthoDB" id="381190at2759"/>
<dbReference type="GO" id="GO:0004674">
    <property type="term" value="F:protein serine/threonine kinase activity"/>
    <property type="evidence" value="ECO:0007669"/>
    <property type="project" value="UniProtKB-KW"/>
</dbReference>
<evidence type="ECO:0000256" key="1">
    <source>
        <dbReference type="ARBA" id="ARBA00004123"/>
    </source>
</evidence>
<dbReference type="GO" id="GO:0006281">
    <property type="term" value="P:DNA repair"/>
    <property type="evidence" value="ECO:0007669"/>
    <property type="project" value="InterPro"/>
</dbReference>
<evidence type="ECO:0000256" key="2">
    <source>
        <dbReference type="ARBA" id="ARBA00010769"/>
    </source>
</evidence>
<feature type="compositionally biased region" description="Basic residues" evidence="17">
    <location>
        <begin position="213"/>
        <end position="222"/>
    </location>
</feature>
<keyword evidence="10 16" id="KW-0418">Kinase</keyword>
<feature type="region of interest" description="Disordered" evidence="17">
    <location>
        <begin position="1140"/>
        <end position="1170"/>
    </location>
</feature>
<dbReference type="PANTHER" id="PTHR37079">
    <property type="entry name" value="SERINE/THREONINE-PROTEIN KINASE ATM"/>
    <property type="match status" value="1"/>
</dbReference>
<dbReference type="InterPro" id="IPR036940">
    <property type="entry name" value="PI3/4_kinase_cat_sf"/>
</dbReference>
<organism evidence="21 22">
    <name type="scientific">Laetiporus sulphureus 93-53</name>
    <dbReference type="NCBI Taxonomy" id="1314785"/>
    <lineage>
        <taxon>Eukaryota</taxon>
        <taxon>Fungi</taxon>
        <taxon>Dikarya</taxon>
        <taxon>Basidiomycota</taxon>
        <taxon>Agaricomycotina</taxon>
        <taxon>Agaricomycetes</taxon>
        <taxon>Polyporales</taxon>
        <taxon>Laetiporus</taxon>
    </lineage>
</organism>
<dbReference type="PANTHER" id="PTHR37079:SF4">
    <property type="entry name" value="SERINE_THREONINE-PROTEIN KINASE ATM"/>
    <property type="match status" value="1"/>
</dbReference>
<dbReference type="InterPro" id="IPR000403">
    <property type="entry name" value="PI3/4_kinase_cat_dom"/>
</dbReference>
<dbReference type="SMART" id="SM00146">
    <property type="entry name" value="PI3Kc"/>
    <property type="match status" value="1"/>
</dbReference>
<feature type="compositionally biased region" description="Basic and acidic residues" evidence="17">
    <location>
        <begin position="1156"/>
        <end position="1166"/>
    </location>
</feature>
<feature type="domain" description="FATC" evidence="20">
    <location>
        <begin position="3037"/>
        <end position="3071"/>
    </location>
</feature>
<dbReference type="Proteomes" id="UP000076871">
    <property type="component" value="Unassembled WGS sequence"/>
</dbReference>
<evidence type="ECO:0000256" key="9">
    <source>
        <dbReference type="ARBA" id="ARBA00022763"/>
    </source>
</evidence>
<keyword evidence="16" id="KW-0779">Telomere</keyword>
<feature type="region of interest" description="Disordered" evidence="17">
    <location>
        <begin position="174"/>
        <end position="238"/>
    </location>
</feature>
<evidence type="ECO:0000256" key="11">
    <source>
        <dbReference type="ARBA" id="ARBA00022840"/>
    </source>
</evidence>
<reference evidence="21 22" key="1">
    <citation type="journal article" date="2016" name="Mol. Biol. Evol.">
        <title>Comparative Genomics of Early-Diverging Mushroom-Forming Fungi Provides Insights into the Origins of Lignocellulose Decay Capabilities.</title>
        <authorList>
            <person name="Nagy L.G."/>
            <person name="Riley R."/>
            <person name="Tritt A."/>
            <person name="Adam C."/>
            <person name="Daum C."/>
            <person name="Floudas D."/>
            <person name="Sun H."/>
            <person name="Yadav J.S."/>
            <person name="Pangilinan J."/>
            <person name="Larsson K.H."/>
            <person name="Matsuura K."/>
            <person name="Barry K."/>
            <person name="Labutti K."/>
            <person name="Kuo R."/>
            <person name="Ohm R.A."/>
            <person name="Bhattacharya S.S."/>
            <person name="Shirouzu T."/>
            <person name="Yoshinaga Y."/>
            <person name="Martin F.M."/>
            <person name="Grigoriev I.V."/>
            <person name="Hibbett D.S."/>
        </authorList>
    </citation>
    <scope>NUCLEOTIDE SEQUENCE [LARGE SCALE GENOMIC DNA]</scope>
    <source>
        <strain evidence="21 22">93-53</strain>
    </source>
</reference>
<evidence type="ECO:0000256" key="16">
    <source>
        <dbReference type="RuleBase" id="RU365027"/>
    </source>
</evidence>
<dbReference type="InterPro" id="IPR016024">
    <property type="entry name" value="ARM-type_fold"/>
</dbReference>
<evidence type="ECO:0000259" key="19">
    <source>
        <dbReference type="PROSITE" id="PS51189"/>
    </source>
</evidence>
<comment type="subunit">
    <text evidence="3">Associates with DNA double-strand breaks.</text>
</comment>
<dbReference type="GO" id="GO:0005634">
    <property type="term" value="C:nucleus"/>
    <property type="evidence" value="ECO:0007669"/>
    <property type="project" value="UniProtKB-SubCell"/>
</dbReference>
<dbReference type="PROSITE" id="PS00916">
    <property type="entry name" value="PI3_4_KINASE_2"/>
    <property type="match status" value="1"/>
</dbReference>
<keyword evidence="8 16" id="KW-0547">Nucleotide-binding</keyword>
<keyword evidence="16" id="KW-0156">Chromatin regulator</keyword>
<accession>A0A165GC30</accession>
<dbReference type="InterPro" id="IPR038980">
    <property type="entry name" value="ATM_plant"/>
</dbReference>
<evidence type="ECO:0000256" key="3">
    <source>
        <dbReference type="ARBA" id="ARBA00011370"/>
    </source>
</evidence>
<dbReference type="GeneID" id="63828527"/>
<dbReference type="InterPro" id="IPR011009">
    <property type="entry name" value="Kinase-like_dom_sf"/>
</dbReference>
<comment type="subcellular location">
    <subcellularLocation>
        <location evidence="16">Chromosome</location>
        <location evidence="16">Telomere</location>
    </subcellularLocation>
    <subcellularLocation>
        <location evidence="1 16">Nucleus</location>
    </subcellularLocation>
</comment>
<dbReference type="InterPro" id="IPR044107">
    <property type="entry name" value="PIKKc_ATM"/>
</dbReference>
<evidence type="ECO:0000259" key="20">
    <source>
        <dbReference type="PROSITE" id="PS51190"/>
    </source>
</evidence>
<evidence type="ECO:0000256" key="5">
    <source>
        <dbReference type="ARBA" id="ARBA00014619"/>
    </source>
</evidence>
<evidence type="ECO:0000256" key="17">
    <source>
        <dbReference type="SAM" id="MobiDB-lite"/>
    </source>
</evidence>
<dbReference type="Gene3D" id="3.30.1010.10">
    <property type="entry name" value="Phosphatidylinositol 3-kinase Catalytic Subunit, Chain A, domain 4"/>
    <property type="match status" value="1"/>
</dbReference>
<keyword evidence="9 16" id="KW-0227">DNA damage</keyword>
<evidence type="ECO:0000256" key="4">
    <source>
        <dbReference type="ARBA" id="ARBA00012513"/>
    </source>
</evidence>
<dbReference type="SUPFAM" id="SSF56112">
    <property type="entry name" value="Protein kinase-like (PK-like)"/>
    <property type="match status" value="1"/>
</dbReference>
<evidence type="ECO:0000313" key="21">
    <source>
        <dbReference type="EMBL" id="KZT10138.1"/>
    </source>
</evidence>
<dbReference type="PROSITE" id="PS51189">
    <property type="entry name" value="FAT"/>
    <property type="match status" value="1"/>
</dbReference>
<dbReference type="GO" id="GO:0106310">
    <property type="term" value="F:protein serine kinase activity"/>
    <property type="evidence" value="ECO:0007669"/>
    <property type="project" value="RHEA"/>
</dbReference>
<dbReference type="EC" id="2.7.11.1" evidence="4 16"/>
<keyword evidence="16" id="KW-0158">Chromosome</keyword>
<dbReference type="Pfam" id="PF11640">
    <property type="entry name" value="TAN"/>
    <property type="match status" value="1"/>
</dbReference>
<evidence type="ECO:0000256" key="15">
    <source>
        <dbReference type="ARBA" id="ARBA00048679"/>
    </source>
</evidence>
<keyword evidence="11 16" id="KW-0067">ATP-binding</keyword>
<keyword evidence="22" id="KW-1185">Reference proteome</keyword>
<dbReference type="CDD" id="cd05171">
    <property type="entry name" value="PIKKc_ATM"/>
    <property type="match status" value="1"/>
</dbReference>
<dbReference type="InParanoid" id="A0A165GC30"/>
<evidence type="ECO:0000259" key="18">
    <source>
        <dbReference type="PROSITE" id="PS50290"/>
    </source>
</evidence>
<evidence type="ECO:0000256" key="13">
    <source>
        <dbReference type="ARBA" id="ARBA00025079"/>
    </source>
</evidence>
<feature type="domain" description="PI3K/PI4K catalytic" evidence="18">
    <location>
        <begin position="2706"/>
        <end position="3021"/>
    </location>
</feature>
<sequence>MGSASNLNDVLKLLSSEKVKDRQEGFAGLRVAFESNSAVLNVDPGKAWGVIFHKLSIAVLSEKSAHVKKGGQTGIAAFRRVNDAANTVRWLTERSVRRWNKKVVHNVLDHLLKTMMHKGALYTPIALEYVKAIRCILSWSPHLDHLDVSTWVGLLETAFNVVLEDPVTRKLENDMEASQHRSENAEDSNSGTDSIPGDDEVDDGGMSSTYIATRKRKHRRVNQRLQHSTPHRSPAPKLQPVNPEQVEFMAIIALLLQSSSSPLLSKDYDYLPAALYDRLARFIHMYPVDSSLHHDYLVTLNAAISHLALNKRSLTVKLALETWDGLLRLWNTKHQSMKQGLVGILRALFPFLLEVETDGDDTNIAQCGDSLAHLWQLLVGEADNRWTASGLSIDCLRLELARDDHDTEGSAAFVAKTFLYGWHFDANQALAWAMLELQADCAAKLYEFGESVHHLTAGPGRTAGKRLKAENPVQSLLALIRAQSTSNARVYHLQSLLFIIDRHWHIFHDGLQRDILEAMLQLVAHDDAVVQSWVFLCFAGIANAVRTTPHQSSPTEIWDSVWTHAMRRTNVSVVCRAACHAAAVLLLNADNLLTSQQVLAEIESVAKDLEVQGPTLPYDSVCSFLVLCLRAANQDIRMFRMQMEDKILTWLINNWQVARVKRTRMLPYNAGDLLMLLESICGLSSRCDLVCGTSLPECSIVNTMRDYHDVAVIREFFLHAHIPPLSGQVGQFSNLSRPLASSAVEAALASATNNVEQDLIQPRNRERRISAFFVKSLELLFSSWEGSGESSGNMFSENVRSCLDFTVTAMLFEATLNANGIQPHRRVIQAACRLTGVIAPSIHDRRWSSDERKLILEGLQPLVLARETSRDVAAWEILLLPNEGSGIRMQRLRKLRPKVPLTAQSATGRLDLQRLIFQHADAQDMSECILKALRKTLHSLLPVPISEDRSSHTIDIDDGFAPVRTSQTATPQGRRNLHLDQGGIELCVTGLAVIPALQCASDEPTRDGDLTQLVLDLADEAFFLVAPVFLNHVRQRTLSISSTVMGEWLEKLGSLLTPYEYSRSEKLQLLALEFLESTMHLWLQPRLASSEVGWRIGELWRWFHDTLSEGYIGSWKIRDRLVQFLNIYLMRDPGQVGWKTCTDDGEGESQSQNAVFDRRKSEEQQKNKPSISPIAILSTRSADDDIRVRFRAAVANARLFSIAHEVGQDAFQLYNAVKEHLSNIIEDYEHIVSRLLCLGNIMIVNSAVRHGPYWHLLETCLWTPAYTKHIHAILAGVAERLGLLRLSDLFEAYASQIAFSVRQAGNDLLQFPPEVLGYQDRRQCVAAGFRSFTPANLLAEDLHSSKDRVDGYQLFVGHCKFLQKSVADGIRECFADIVGIQIVFWMDCHPGYVQNASHELEESLMEKTRMLGKGDEFGHHLRRNIDSVVSAILGTLKDQGHSLDGPIVGGLKCTQCDEVAIQTFLHLSCYRDLHSLQLHPPKAPCFSTQTVLESLKWLSVRVPEASTAAITYHILHRTYAELQRCPLVNEQIRLLNGICIWIAIHADHFQDHTLLRTLGNMATAIIVQPDLARAAQSLLQWTLNAYDRNPERDTRIPDMLIRTSYAAIEYLQDTGELLTESIGRDLLSWSENEALTLCNNVVLKQQVIQALAAWPRDLPPDLQALRDELTSQEISSILSGDRLSSNKFRLVRRLRDVALQTHNRDERQFQFDFWHLKEYLPNPAQVLDDDIDAFAELLLLNHAHVSDLGHENSRHHNMCTMHVSFRNRDVKVPEAAHRAILWYLLRSLDAVPEELVHDAYRILRSVVSTLDVDVTNSYAWYHDYDGDLTFMISYPTSISSRPLHDLTEGLASEDLLDCATDFTVWIPRVTSLLCDTLSTQDIFYSPLVHMLKTNFHFAQQILPILVCTLLHREREANPSSAQLPFRDALSNYFTLVLVREDASSSCVGAIVEVVLHLRYFNPPDALERRNPLAYDGWLQIDHTLLSQNAIKCGAFTTALLFLELAAEYSTGPLSSTTATEQILFDIYSHIDEPDGFYGIETHDLNHFLVKRLHHERQWDKAFRFHGAALEAKPHSADDAQGITQAMHAFGFDRLAMTSVVQTSSASEGGGHVPSMMYHLGWRTETWDLPQQKAGCNPGTPLYFALRAIHRERDTNVIDRVVRQALTDELQQLRGLGNENLSGVRQTVRNIMCLRQIRQWRQQPIQTLLLAKIEDENEWDVLANLDDGFDFDDAEGIIATRASLLTAARQKEQREQIGNLLSSFCRCLVSIERRCLLRLSELARDANVSQISLNAVMKAQALGSHADSDVSLEFANVLWLMGEPKVAVQSLANLLVATLPDTSLRALHDKQHRAKLLSRMGTWTFEASLEKPEDIRTRYFDAALSLLLDSQDQYPKPADGEILHEYAIFAERQYHSIANSPDALRWRVYVDRKKEEIKQRAYQIRKTQVGTKEHQESTRAYNKATQLLKQDEAKFADHNRSRESFLALAIDMHSRCLNATDMFDDDCVIRLCSLWFANFEESNAALAIDAALDRVPSHKFLFLAHQLTARLSKILPETSFNQEYLQKLLARMCQEHPFHSLYQVFCLVSEQVDTQNGASARRQSGRHDSPSARAERAAAAVEILDRLRNDSSRRDCVRDVEKVFNASLQWAKFPIKDSQKKKSKASLRIPDDQPILQLQSIRVPVTTIRTPVDRTTEYKDCIWISHYESTYTTAGGVNLPKISVCVGSDGKKYKQLFKGEGGDDLRQDAVMEQVFDLVNVILRRDRETRKRDLGIRGYKVIPLAAQAGVLEFVQDTTPLAIWLNRAHIVYRPKDLHPNEVLEQLSKKHAECKHERGPLLQLFLELRKRFKPVMRHYFRERHKSPTRWFAMRLKYARSVAATSIVGHVLGLGDRHTSNILLDNITGEVVHIDLGIAFEQGKLLPVPERVPFRLTADMVDGLGISGTQGVFHRCAEETLRVLRDQSEVILTVLEVFKYDPLHSWTASELKVKRVQGSTSEAASRLTDEAFRYAIGIDLASGTAHEAADRALSAVSRKLDKTLSVEYTVNELISEATDPGNLAQMYQGSGWGPYF</sequence>
<evidence type="ECO:0000256" key="14">
    <source>
        <dbReference type="ARBA" id="ARBA00047899"/>
    </source>
</evidence>
<dbReference type="RefSeq" id="XP_040767878.1">
    <property type="nucleotide sequence ID" value="XM_040911499.1"/>
</dbReference>
<dbReference type="SMART" id="SM01342">
    <property type="entry name" value="TAN"/>
    <property type="match status" value="1"/>
</dbReference>
<dbReference type="InterPro" id="IPR018936">
    <property type="entry name" value="PI3/4_kinase_CS"/>
</dbReference>
<dbReference type="GO" id="GO:0006325">
    <property type="term" value="P:chromatin organization"/>
    <property type="evidence" value="ECO:0007669"/>
    <property type="project" value="UniProtKB-KW"/>
</dbReference>
<dbReference type="InterPro" id="IPR021668">
    <property type="entry name" value="TAN"/>
</dbReference>
<comment type="function">
    <text evidence="13 16">Serine/threonine protein kinase which activates checkpoint signaling upon genotoxic stresses such as ionizing radiation (IR), ultraviolet light (UV), or DNA replication stalling, thereby acting as a DNA damage sensor. Recognizes the substrate consensus sequence [ST]-Q. Phosphorylates histone H2A to form H2AS128ph (gamma-H2A) at sites of DNA damage, involved in the regulation of DNA damage response mechanism. Required for the control of telomere length and genome stability.</text>
</comment>
<dbReference type="FunCoup" id="A0A165GC30">
    <property type="interactions" value="197"/>
</dbReference>
<dbReference type="EMBL" id="KV427610">
    <property type="protein sequence ID" value="KZT10138.1"/>
    <property type="molecule type" value="Genomic_DNA"/>
</dbReference>
<dbReference type="SMART" id="SM01343">
    <property type="entry name" value="FATC"/>
    <property type="match status" value="1"/>
</dbReference>
<comment type="similarity">
    <text evidence="2 16">Belongs to the PI3/PI4-kinase family. ATM subfamily.</text>
</comment>
<dbReference type="PROSITE" id="PS51190">
    <property type="entry name" value="FATC"/>
    <property type="match status" value="1"/>
</dbReference>
<evidence type="ECO:0000256" key="6">
    <source>
        <dbReference type="ARBA" id="ARBA00022527"/>
    </source>
</evidence>
<dbReference type="GO" id="GO:0005524">
    <property type="term" value="F:ATP binding"/>
    <property type="evidence" value="ECO:0007669"/>
    <property type="project" value="UniProtKB-KW"/>
</dbReference>
<proteinExistence type="inferred from homology"/>
<dbReference type="Pfam" id="PF02260">
    <property type="entry name" value="FATC"/>
    <property type="match status" value="1"/>
</dbReference>
<feature type="compositionally biased region" description="Basic and acidic residues" evidence="17">
    <location>
        <begin position="174"/>
        <end position="184"/>
    </location>
</feature>
<keyword evidence="6 16" id="KW-0723">Serine/threonine-protein kinase</keyword>
<keyword evidence="7 16" id="KW-0808">Transferase</keyword>
<evidence type="ECO:0000256" key="10">
    <source>
        <dbReference type="ARBA" id="ARBA00022777"/>
    </source>
</evidence>
<evidence type="ECO:0000256" key="7">
    <source>
        <dbReference type="ARBA" id="ARBA00022679"/>
    </source>
</evidence>
<dbReference type="InterPro" id="IPR003152">
    <property type="entry name" value="FATC_dom"/>
</dbReference>
<comment type="catalytic activity">
    <reaction evidence="15">
        <text>L-seryl-[protein] + ATP = O-phospho-L-seryl-[protein] + ADP + H(+)</text>
        <dbReference type="Rhea" id="RHEA:17989"/>
        <dbReference type="Rhea" id="RHEA-COMP:9863"/>
        <dbReference type="Rhea" id="RHEA-COMP:11604"/>
        <dbReference type="ChEBI" id="CHEBI:15378"/>
        <dbReference type="ChEBI" id="CHEBI:29999"/>
        <dbReference type="ChEBI" id="CHEBI:30616"/>
        <dbReference type="ChEBI" id="CHEBI:83421"/>
        <dbReference type="ChEBI" id="CHEBI:456216"/>
        <dbReference type="EC" id="2.7.11.1"/>
    </reaction>
</comment>
<gene>
    <name evidence="21" type="ORF">LAESUDRAFT_748044</name>
</gene>
<evidence type="ECO:0000256" key="12">
    <source>
        <dbReference type="ARBA" id="ARBA00023242"/>
    </source>
</evidence>
<dbReference type="InterPro" id="IPR014009">
    <property type="entry name" value="PIK_FAT"/>
</dbReference>
<evidence type="ECO:0000256" key="8">
    <source>
        <dbReference type="ARBA" id="ARBA00022741"/>
    </source>
</evidence>
<dbReference type="STRING" id="1314785.A0A165GC30"/>
<dbReference type="GO" id="GO:0000781">
    <property type="term" value="C:chromosome, telomeric region"/>
    <property type="evidence" value="ECO:0007669"/>
    <property type="project" value="UniProtKB-SubCell"/>
</dbReference>
<dbReference type="PROSITE" id="PS50290">
    <property type="entry name" value="PI3_4_KINASE_3"/>
    <property type="match status" value="1"/>
</dbReference>
<protein>
    <recommendedName>
        <fullName evidence="5 16">Serine/threonine-protein kinase Tel1</fullName>
        <ecNumber evidence="4 16">2.7.11.1</ecNumber>
    </recommendedName>
</protein>